<sequence>MDKSTMDPLAIVASRNNFTTVEGEREHLMRCWSRQTCGACLDQDECSWCPFTWSCVPNSYGIPLLAPASNPNICPHPAERWELRTVPFGCHVSSVTVVTASIAIIVTALFVSFILISAVAVLRWRRYKRQTPDWRDKWRRRWREVLGSTENTCTRASSTERDSLLVNQDSAM</sequence>
<reference evidence="2 3" key="1">
    <citation type="journal article" date="2016" name="Sci. Rep.">
        <title>Insights into Adaptations to a Near-Obligate Nematode Endoparasitic Lifestyle from the Finished Genome of Drechmeria coniospora.</title>
        <authorList>
            <person name="Zhang L."/>
            <person name="Zhou Z."/>
            <person name="Guo Q."/>
            <person name="Fokkens L."/>
            <person name="Miskei M."/>
            <person name="Pocsi I."/>
            <person name="Zhang W."/>
            <person name="Chen M."/>
            <person name="Wang L."/>
            <person name="Sun Y."/>
            <person name="Donzelli B.G."/>
            <person name="Gibson D.M."/>
            <person name="Nelson D.R."/>
            <person name="Luo J.G."/>
            <person name="Rep M."/>
            <person name="Liu H."/>
            <person name="Yang S."/>
            <person name="Wang J."/>
            <person name="Krasnoff S.B."/>
            <person name="Xu Y."/>
            <person name="Molnar I."/>
            <person name="Lin M."/>
        </authorList>
    </citation>
    <scope>NUCLEOTIDE SEQUENCE [LARGE SCALE GENOMIC DNA]</scope>
    <source>
        <strain evidence="2 3">ARSEF 6962</strain>
    </source>
</reference>
<dbReference type="STRING" id="98403.A0A151GG14"/>
<keyword evidence="1" id="KW-0472">Membrane</keyword>
<dbReference type="AlphaFoldDB" id="A0A151GG14"/>
<name>A0A151GG14_DRECN</name>
<feature type="transmembrane region" description="Helical" evidence="1">
    <location>
        <begin position="97"/>
        <end position="122"/>
    </location>
</feature>
<dbReference type="GeneID" id="63720633"/>
<proteinExistence type="predicted"/>
<keyword evidence="1" id="KW-0812">Transmembrane</keyword>
<dbReference type="EMBL" id="LAYC01000003">
    <property type="protein sequence ID" value="KYK56024.1"/>
    <property type="molecule type" value="Genomic_DNA"/>
</dbReference>
<protein>
    <recommendedName>
        <fullName evidence="4">PSI domain-containing protein</fullName>
    </recommendedName>
</protein>
<keyword evidence="3" id="KW-1185">Reference proteome</keyword>
<dbReference type="InParanoid" id="A0A151GG14"/>
<gene>
    <name evidence="2" type="ORF">DCS_07990</name>
</gene>
<evidence type="ECO:0000256" key="1">
    <source>
        <dbReference type="SAM" id="Phobius"/>
    </source>
</evidence>
<evidence type="ECO:0000313" key="3">
    <source>
        <dbReference type="Proteomes" id="UP000076580"/>
    </source>
</evidence>
<keyword evidence="1" id="KW-1133">Transmembrane helix</keyword>
<accession>A0A151GG14</accession>
<comment type="caution">
    <text evidence="2">The sequence shown here is derived from an EMBL/GenBank/DDBJ whole genome shotgun (WGS) entry which is preliminary data.</text>
</comment>
<evidence type="ECO:0000313" key="2">
    <source>
        <dbReference type="EMBL" id="KYK56024.1"/>
    </source>
</evidence>
<dbReference type="Proteomes" id="UP000076580">
    <property type="component" value="Chromosome 03"/>
</dbReference>
<evidence type="ECO:0008006" key="4">
    <source>
        <dbReference type="Google" id="ProtNLM"/>
    </source>
</evidence>
<organism evidence="2 3">
    <name type="scientific">Drechmeria coniospora</name>
    <name type="common">Nematophagous fungus</name>
    <name type="synonym">Meria coniospora</name>
    <dbReference type="NCBI Taxonomy" id="98403"/>
    <lineage>
        <taxon>Eukaryota</taxon>
        <taxon>Fungi</taxon>
        <taxon>Dikarya</taxon>
        <taxon>Ascomycota</taxon>
        <taxon>Pezizomycotina</taxon>
        <taxon>Sordariomycetes</taxon>
        <taxon>Hypocreomycetidae</taxon>
        <taxon>Hypocreales</taxon>
        <taxon>Ophiocordycipitaceae</taxon>
        <taxon>Drechmeria</taxon>
    </lineage>
</organism>
<dbReference type="RefSeq" id="XP_040655376.1">
    <property type="nucleotide sequence ID" value="XM_040805272.1"/>
</dbReference>